<evidence type="ECO:0000256" key="4">
    <source>
        <dbReference type="SAM" id="SignalP"/>
    </source>
</evidence>
<feature type="signal peptide" evidence="4">
    <location>
        <begin position="1"/>
        <end position="20"/>
    </location>
</feature>
<feature type="compositionally biased region" description="Gly residues" evidence="3">
    <location>
        <begin position="374"/>
        <end position="386"/>
    </location>
</feature>
<sequence length="439" mass="46907">MSIWAVAVALLALLAPFGKGLPIEAAVFGSAAGLGSTNDTGNISLPDPLLFSDSGLPGPGSREESTPARLVARAPQLWDRPRWPFDDESFPGVLTDPYVYLCNQFARQYNQIPDAGLTARSTAQLTAGQSYAQAVAYSQEEIYQAFRAGGSILWSSYQDGIIFQDWQTPFGGVRWPRPLYVPPSVQLAEVPIGLGTWFWQGATRRGAPRYETTTDVYEYPLVSGGVWPRAQGDHPGPDRVLFQLVRGAPLYIGVITWRGVYPNPTPQQQRPLVSPPPSPFPPFIFFFGTGHVSDTECSHRWAYIALANGRHDEGAIGTMLYPGQDGASEQYPNAQMLSYRRRQMQKKRSPDDVGGGYEEGNPPPSPPPPPPTGPGGGGTGAGGGSGNLPNLPAGGISISGGGSLGGSGSFGDMQYGIQAGNVFRKNQPLILPGPSHIEL</sequence>
<dbReference type="EMBL" id="JAQQWE010000006">
    <property type="protein sequence ID" value="KAK7947939.1"/>
    <property type="molecule type" value="Genomic_DNA"/>
</dbReference>
<feature type="compositionally biased region" description="Pro residues" evidence="3">
    <location>
        <begin position="361"/>
        <end position="373"/>
    </location>
</feature>
<dbReference type="GeneID" id="92078109"/>
<evidence type="ECO:0000256" key="1">
    <source>
        <dbReference type="ARBA" id="ARBA00022722"/>
    </source>
</evidence>
<evidence type="ECO:0000256" key="3">
    <source>
        <dbReference type="SAM" id="MobiDB-lite"/>
    </source>
</evidence>
<dbReference type="Proteomes" id="UP001391051">
    <property type="component" value="Unassembled WGS sequence"/>
</dbReference>
<evidence type="ECO:0000313" key="6">
    <source>
        <dbReference type="Proteomes" id="UP001391051"/>
    </source>
</evidence>
<protein>
    <submittedName>
        <fullName evidence="5">Uncharacterized protein</fullName>
    </submittedName>
</protein>
<dbReference type="RefSeq" id="XP_066697445.1">
    <property type="nucleotide sequence ID" value="XM_066845047.1"/>
</dbReference>
<proteinExistence type="predicted"/>
<organism evidence="5 6">
    <name type="scientific">Apiospora aurea</name>
    <dbReference type="NCBI Taxonomy" id="335848"/>
    <lineage>
        <taxon>Eukaryota</taxon>
        <taxon>Fungi</taxon>
        <taxon>Dikarya</taxon>
        <taxon>Ascomycota</taxon>
        <taxon>Pezizomycotina</taxon>
        <taxon>Sordariomycetes</taxon>
        <taxon>Xylariomycetidae</taxon>
        <taxon>Amphisphaeriales</taxon>
        <taxon>Apiosporaceae</taxon>
        <taxon>Apiospora</taxon>
    </lineage>
</organism>
<keyword evidence="4" id="KW-0732">Signal</keyword>
<comment type="caution">
    <text evidence="5">The sequence shown here is derived from an EMBL/GenBank/DDBJ whole genome shotgun (WGS) entry which is preliminary data.</text>
</comment>
<dbReference type="SUPFAM" id="SSF53933">
    <property type="entry name" value="Microbial ribonucleases"/>
    <property type="match status" value="1"/>
</dbReference>
<name>A0ABR1Q6D8_9PEZI</name>
<feature type="chain" id="PRO_5047167804" evidence="4">
    <location>
        <begin position="21"/>
        <end position="439"/>
    </location>
</feature>
<accession>A0ABR1Q6D8</accession>
<keyword evidence="1" id="KW-0540">Nuclease</keyword>
<gene>
    <name evidence="5" type="ORF">PG986_008825</name>
</gene>
<keyword evidence="2" id="KW-0378">Hydrolase</keyword>
<evidence type="ECO:0000256" key="2">
    <source>
        <dbReference type="ARBA" id="ARBA00022801"/>
    </source>
</evidence>
<keyword evidence="6" id="KW-1185">Reference proteome</keyword>
<feature type="region of interest" description="Disordered" evidence="3">
    <location>
        <begin position="340"/>
        <end position="394"/>
    </location>
</feature>
<reference evidence="5 6" key="1">
    <citation type="submission" date="2023-01" db="EMBL/GenBank/DDBJ databases">
        <title>Analysis of 21 Apiospora genomes using comparative genomics revels a genus with tremendous synthesis potential of carbohydrate active enzymes and secondary metabolites.</title>
        <authorList>
            <person name="Sorensen T."/>
        </authorList>
    </citation>
    <scope>NUCLEOTIDE SEQUENCE [LARGE SCALE GENOMIC DNA]</scope>
    <source>
        <strain evidence="5 6">CBS 24483</strain>
    </source>
</reference>
<dbReference type="InterPro" id="IPR016191">
    <property type="entry name" value="Ribonuclease/ribotoxin"/>
</dbReference>
<evidence type="ECO:0000313" key="5">
    <source>
        <dbReference type="EMBL" id="KAK7947939.1"/>
    </source>
</evidence>